<dbReference type="Proteomes" id="UP000327493">
    <property type="component" value="Chromosome 13"/>
</dbReference>
<accession>A0A5J5D654</accession>
<reference evidence="2 3" key="1">
    <citation type="submission" date="2019-08" db="EMBL/GenBank/DDBJ databases">
        <title>A chromosome-level genome assembly, high-density linkage maps, and genome scans reveal the genomic architecture of hybrid incompatibilities underlying speciation via character displacement in darters (Percidae: Etheostominae).</title>
        <authorList>
            <person name="Moran R.L."/>
            <person name="Catchen J.M."/>
            <person name="Fuller R.C."/>
        </authorList>
    </citation>
    <scope>NUCLEOTIDE SEQUENCE [LARGE SCALE GENOMIC DNA]</scope>
    <source>
        <strain evidence="2">EspeVRDwgs_2016</strain>
        <tissue evidence="2">Muscle</tissue>
    </source>
</reference>
<protein>
    <submittedName>
        <fullName evidence="2">Uncharacterized protein</fullName>
    </submittedName>
</protein>
<gene>
    <name evidence="2" type="ORF">FQN60_000857</name>
</gene>
<feature type="region of interest" description="Disordered" evidence="1">
    <location>
        <begin position="128"/>
        <end position="159"/>
    </location>
</feature>
<dbReference type="AlphaFoldDB" id="A0A5J5D654"/>
<proteinExistence type="predicted"/>
<sequence>MDQMDRPVAGPLMDTELHFESDPSEGEAGLTISQGFSTYSRFSSQRIFKEKELRQGMTAEAHGSDNWQQVPLSASGHSSSPYSPVLHAAVAPDGLLHVGMALRSRTGPGPLPGLSLRRVVAIAPLSTTTTTTTSSSATTTSSSITAPSSSTASSRRWSGAKATETVLTATLEVVLSAGERHLHPDPGFWGLLF</sequence>
<evidence type="ECO:0000313" key="3">
    <source>
        <dbReference type="Proteomes" id="UP000327493"/>
    </source>
</evidence>
<evidence type="ECO:0000313" key="2">
    <source>
        <dbReference type="EMBL" id="KAA8587021.1"/>
    </source>
</evidence>
<keyword evidence="3" id="KW-1185">Reference proteome</keyword>
<name>A0A5J5D654_9PERO</name>
<feature type="region of interest" description="Disordered" evidence="1">
    <location>
        <begin position="56"/>
        <end position="78"/>
    </location>
</feature>
<dbReference type="EMBL" id="VOFY01000013">
    <property type="protein sequence ID" value="KAA8587021.1"/>
    <property type="molecule type" value="Genomic_DNA"/>
</dbReference>
<feature type="compositionally biased region" description="Low complexity" evidence="1">
    <location>
        <begin position="128"/>
        <end position="154"/>
    </location>
</feature>
<comment type="caution">
    <text evidence="2">The sequence shown here is derived from an EMBL/GenBank/DDBJ whole genome shotgun (WGS) entry which is preliminary data.</text>
</comment>
<evidence type="ECO:0000256" key="1">
    <source>
        <dbReference type="SAM" id="MobiDB-lite"/>
    </source>
</evidence>
<organism evidence="2 3">
    <name type="scientific">Etheostoma spectabile</name>
    <name type="common">orangethroat darter</name>
    <dbReference type="NCBI Taxonomy" id="54343"/>
    <lineage>
        <taxon>Eukaryota</taxon>
        <taxon>Metazoa</taxon>
        <taxon>Chordata</taxon>
        <taxon>Craniata</taxon>
        <taxon>Vertebrata</taxon>
        <taxon>Euteleostomi</taxon>
        <taxon>Actinopterygii</taxon>
        <taxon>Neopterygii</taxon>
        <taxon>Teleostei</taxon>
        <taxon>Neoteleostei</taxon>
        <taxon>Acanthomorphata</taxon>
        <taxon>Eupercaria</taxon>
        <taxon>Perciformes</taxon>
        <taxon>Percoidei</taxon>
        <taxon>Percidae</taxon>
        <taxon>Etheostomatinae</taxon>
        <taxon>Etheostoma</taxon>
    </lineage>
</organism>